<dbReference type="EMBL" id="AP012052">
    <property type="protein sequence ID" value="BAJ73207.1"/>
    <property type="molecule type" value="Genomic_DNA"/>
</dbReference>
<organism evidence="1 2">
    <name type="scientific">Microbacterium testaceum (strain StLB037)</name>
    <dbReference type="NCBI Taxonomy" id="979556"/>
    <lineage>
        <taxon>Bacteria</taxon>
        <taxon>Bacillati</taxon>
        <taxon>Actinomycetota</taxon>
        <taxon>Actinomycetes</taxon>
        <taxon>Micrococcales</taxon>
        <taxon>Microbacteriaceae</taxon>
        <taxon>Microbacterium</taxon>
    </lineage>
</organism>
<dbReference type="OrthoDB" id="3989267at2"/>
<protein>
    <submittedName>
        <fullName evidence="1">Topoisomerase IA</fullName>
    </submittedName>
</protein>
<dbReference type="AlphaFoldDB" id="E8N9G0"/>
<evidence type="ECO:0000313" key="1">
    <source>
        <dbReference type="EMBL" id="BAJ73207.1"/>
    </source>
</evidence>
<sequence length="199" mass="22927">MATRIEDKLERAFARIQSMTDAAIARAEAQRQHAIAEAERRRRAEALRPRAVHYGNWVAALDELHAAFTKHREVSALIESLRGLAPDTEDAERRTQFDRYVQWAAQHLKESDPFLAFTLPDGDTPDLSFPQWQRWRAQNQHPFTIGRFGWVPWVASLAPRSKSLMRSGGGSIHQRQSDKASRTSATRVRFLFFSMYSEY</sequence>
<proteinExistence type="predicted"/>
<evidence type="ECO:0000313" key="2">
    <source>
        <dbReference type="Proteomes" id="UP000008975"/>
    </source>
</evidence>
<gene>
    <name evidence="1" type="ordered locus">MTES_0243</name>
</gene>
<dbReference type="Proteomes" id="UP000008975">
    <property type="component" value="Chromosome"/>
</dbReference>
<reference key="2">
    <citation type="submission" date="2011-02" db="EMBL/GenBank/DDBJ databases">
        <title>Genome sequence of Microbacterium testaceum StLB037.</title>
        <authorList>
            <person name="Morohoshi T."/>
            <person name="Wang W.Z."/>
            <person name="Someya N."/>
            <person name="Ikeda T."/>
        </authorList>
    </citation>
    <scope>NUCLEOTIDE SEQUENCE</scope>
    <source>
        <strain>StLB037</strain>
    </source>
</reference>
<reference evidence="1 2" key="1">
    <citation type="journal article" date="2011" name="J. Bacteriol.">
        <title>Genome sequence of Microbacterium testaceum StLB037, an N-acylhomoserine lactone-degrading bacterium isolated from potato leaves.</title>
        <authorList>
            <person name="Morohoshi T."/>
            <person name="Wang W.-Z."/>
            <person name="Someya N."/>
            <person name="Ikeda T."/>
        </authorList>
    </citation>
    <scope>NUCLEOTIDE SEQUENCE [LARGE SCALE GENOMIC DNA]</scope>
    <source>
        <strain evidence="1 2">StLB037</strain>
    </source>
</reference>
<dbReference type="eggNOG" id="ENOG50343WA">
    <property type="taxonomic scope" value="Bacteria"/>
</dbReference>
<accession>E8N9G0</accession>
<dbReference type="RefSeq" id="WP_013583334.1">
    <property type="nucleotide sequence ID" value="NC_015125.1"/>
</dbReference>
<dbReference type="HOGENOM" id="CLU_1370849_0_0_11"/>
<name>E8N9G0_MICTS</name>
<dbReference type="KEGG" id="mts:MTES_0243"/>